<organism evidence="4">
    <name type="scientific">Mesocestoides corti</name>
    <name type="common">Flatworm</name>
    <dbReference type="NCBI Taxonomy" id="53468"/>
    <lineage>
        <taxon>Eukaryota</taxon>
        <taxon>Metazoa</taxon>
        <taxon>Spiralia</taxon>
        <taxon>Lophotrochozoa</taxon>
        <taxon>Platyhelminthes</taxon>
        <taxon>Cestoda</taxon>
        <taxon>Eucestoda</taxon>
        <taxon>Cyclophyllidea</taxon>
        <taxon>Mesocestoididae</taxon>
        <taxon>Mesocestoides</taxon>
    </lineage>
</organism>
<evidence type="ECO:0000256" key="1">
    <source>
        <dbReference type="SAM" id="MobiDB-lite"/>
    </source>
</evidence>
<protein>
    <submittedName>
        <fullName evidence="4">Recep_L_domain domain-containing protein</fullName>
    </submittedName>
</protein>
<dbReference type="WBParaSite" id="MCU_005522-RA">
    <property type="protein sequence ID" value="MCU_005522-RA"/>
    <property type="gene ID" value="MCU_005522"/>
</dbReference>
<feature type="region of interest" description="Disordered" evidence="1">
    <location>
        <begin position="1"/>
        <end position="20"/>
    </location>
</feature>
<evidence type="ECO:0000313" key="4">
    <source>
        <dbReference type="WBParaSite" id="MCU_005522-RA"/>
    </source>
</evidence>
<name>A0A0R3UKS8_MESCO</name>
<sequence length="242" mass="27574">MATKQPSNSEDTNVSNSSGWEPSKNMYCQTRLDIPKNTCQTLVLILFNQAENYHGAFRNEMIINTPIFRAYGHGEFLGISKCLRCIDGCFPSNTGVSVLSFDNYEEAVKCLESKTEIRELNWMGNPEMYFVPLCNPIRHLSDFQFLQMDIYDIKNGVNFVKYINTVENLVQKNGGLVIAGTTETGKFRGMRRPMYMVLQQWQTIQQVEQFNSEISPILRDAGAACSTRVVFEMDAYCCACIR</sequence>
<accession>A0A0R3UKS8</accession>
<dbReference type="AlphaFoldDB" id="A0A0R3UKS8"/>
<proteinExistence type="predicted"/>
<reference evidence="4" key="2">
    <citation type="submission" date="2019-11" db="UniProtKB">
        <authorList>
            <consortium name="WormBaseParasite"/>
        </authorList>
    </citation>
    <scope>IDENTIFICATION</scope>
</reference>
<gene>
    <name evidence="2" type="ORF">MCOS_LOCUS8228</name>
</gene>
<dbReference type="EMBL" id="UXSR01005476">
    <property type="protein sequence ID" value="VDD82225.1"/>
    <property type="molecule type" value="Genomic_DNA"/>
</dbReference>
<evidence type="ECO:0000313" key="2">
    <source>
        <dbReference type="EMBL" id="VDD82225.1"/>
    </source>
</evidence>
<reference evidence="2 3" key="1">
    <citation type="submission" date="2018-10" db="EMBL/GenBank/DDBJ databases">
        <authorList>
            <consortium name="Pathogen Informatics"/>
        </authorList>
    </citation>
    <scope>NUCLEOTIDE SEQUENCE [LARGE SCALE GENOMIC DNA]</scope>
</reference>
<evidence type="ECO:0000313" key="3">
    <source>
        <dbReference type="Proteomes" id="UP000267029"/>
    </source>
</evidence>
<keyword evidence="3" id="KW-1185">Reference proteome</keyword>
<dbReference type="Proteomes" id="UP000267029">
    <property type="component" value="Unassembled WGS sequence"/>
</dbReference>
<dbReference type="OrthoDB" id="6221250at2759"/>